<dbReference type="SUPFAM" id="SSF52833">
    <property type="entry name" value="Thioredoxin-like"/>
    <property type="match status" value="1"/>
</dbReference>
<comment type="similarity">
    <text evidence="1">Belongs to the glutathione peroxidase family.</text>
</comment>
<dbReference type="FunFam" id="3.40.30.10:FF:000010">
    <property type="entry name" value="Glutathione peroxidase"/>
    <property type="match status" value="1"/>
</dbReference>
<dbReference type="PROSITE" id="PS00763">
    <property type="entry name" value="GLUTATHIONE_PEROXID_2"/>
    <property type="match status" value="1"/>
</dbReference>
<evidence type="ECO:0000313" key="5">
    <source>
        <dbReference type="Proteomes" id="UP000012672"/>
    </source>
</evidence>
<dbReference type="EMBL" id="CP004049">
    <property type="protein sequence ID" value="AGI84759.1"/>
    <property type="molecule type" value="Genomic_DNA"/>
</dbReference>
<dbReference type="PROSITE" id="PS00460">
    <property type="entry name" value="GLUTATHIONE_PEROXID_1"/>
    <property type="match status" value="1"/>
</dbReference>
<dbReference type="eggNOG" id="arCOG00310">
    <property type="taxonomic scope" value="Archaea"/>
</dbReference>
<dbReference type="STRING" id="1236689.MMALV_00020"/>
<dbReference type="GO" id="GO:0004602">
    <property type="term" value="F:glutathione peroxidase activity"/>
    <property type="evidence" value="ECO:0007669"/>
    <property type="project" value="UniProtKB-EC"/>
</dbReference>
<evidence type="ECO:0000313" key="4">
    <source>
        <dbReference type="EMBL" id="AGI84759.1"/>
    </source>
</evidence>
<name>M9SAA0_METAX</name>
<sequence>MVFFEAKDMGIYDFKVRDIFGKSVDMHEFQGKVLLIVNTATGCGFTPQYEGLEALYKKYKDRGFEILDFPCNQFASQAPGSDDDIHEFCRSRYDVTFRQFSKIDVNGDNESPLYTFLKSQKKNRLTGSDIKWNFTKFLVDRDGNVTDRFSSFISPEKIEARIEETL</sequence>
<dbReference type="KEGG" id="max:MMALV_00020"/>
<keyword evidence="3 4" id="KW-0560">Oxidoreductase</keyword>
<dbReference type="HOGENOM" id="CLU_029507_2_2_2"/>
<evidence type="ECO:0000256" key="1">
    <source>
        <dbReference type="ARBA" id="ARBA00006926"/>
    </source>
</evidence>
<gene>
    <name evidence="4" type="ORF">MMALV_00020</name>
</gene>
<dbReference type="CDD" id="cd00340">
    <property type="entry name" value="GSH_Peroxidase"/>
    <property type="match status" value="1"/>
</dbReference>
<keyword evidence="2 4" id="KW-0575">Peroxidase</keyword>
<dbReference type="Proteomes" id="UP000012672">
    <property type="component" value="Chromosome"/>
</dbReference>
<dbReference type="PANTHER" id="PTHR11592:SF78">
    <property type="entry name" value="GLUTATHIONE PEROXIDASE"/>
    <property type="match status" value="1"/>
</dbReference>
<evidence type="ECO:0000256" key="3">
    <source>
        <dbReference type="ARBA" id="ARBA00023002"/>
    </source>
</evidence>
<dbReference type="InterPro" id="IPR036249">
    <property type="entry name" value="Thioredoxin-like_sf"/>
</dbReference>
<organism evidence="4 5">
    <name type="scientific">Methanomethylophilus alvi (strain Mx1201)</name>
    <dbReference type="NCBI Taxonomy" id="1236689"/>
    <lineage>
        <taxon>Archaea</taxon>
        <taxon>Methanobacteriati</taxon>
        <taxon>Thermoplasmatota</taxon>
        <taxon>Thermoplasmata</taxon>
        <taxon>Methanomassiliicoccales</taxon>
        <taxon>Methanomethylophilaceae</taxon>
        <taxon>Methanomethylophilus</taxon>
    </lineage>
</organism>
<evidence type="ECO:0000256" key="2">
    <source>
        <dbReference type="ARBA" id="ARBA00022559"/>
    </source>
</evidence>
<dbReference type="Pfam" id="PF00255">
    <property type="entry name" value="GSHPx"/>
    <property type="match status" value="1"/>
</dbReference>
<dbReference type="InterPro" id="IPR029759">
    <property type="entry name" value="GPX_AS"/>
</dbReference>
<dbReference type="EC" id="1.11.1.9" evidence="4"/>
<dbReference type="InterPro" id="IPR000889">
    <property type="entry name" value="Glutathione_peroxidase"/>
</dbReference>
<dbReference type="PIRSF" id="PIRSF000303">
    <property type="entry name" value="Glutathion_perox"/>
    <property type="match status" value="1"/>
</dbReference>
<proteinExistence type="inferred from homology"/>
<dbReference type="Gene3D" id="3.40.30.10">
    <property type="entry name" value="Glutaredoxin"/>
    <property type="match status" value="1"/>
</dbReference>
<dbReference type="InParanoid" id="M9SAA0"/>
<protein>
    <submittedName>
        <fullName evidence="4">Peroxiredoxin</fullName>
        <ecNumber evidence="4">1.11.1.9</ecNumber>
    </submittedName>
</protein>
<dbReference type="AlphaFoldDB" id="M9SAA0"/>
<reference evidence="4 5" key="1">
    <citation type="journal article" date="2012" name="J. Bacteriol.">
        <title>Genome sequence of 'Candidatus Methanomethylophilus alvus' Mx1201, a methanogenic archaeon from the human gut belonging to a seventh order of methanogens.</title>
        <authorList>
            <person name="Borrel G."/>
            <person name="Harris H.M."/>
            <person name="Tottey W."/>
            <person name="Mihajlovski A."/>
            <person name="Parisot N."/>
            <person name="Peyretaillade E."/>
            <person name="Peyret P."/>
            <person name="Gribaldo S."/>
            <person name="O'Toole P.W."/>
            <person name="Brugere J.F."/>
        </authorList>
    </citation>
    <scope>NUCLEOTIDE SEQUENCE [LARGE SCALE GENOMIC DNA]</scope>
    <source>
        <strain evidence="4 5">Mx1201</strain>
    </source>
</reference>
<keyword evidence="5" id="KW-1185">Reference proteome</keyword>
<dbReference type="PROSITE" id="PS51355">
    <property type="entry name" value="GLUTATHIONE_PEROXID_3"/>
    <property type="match status" value="1"/>
</dbReference>
<dbReference type="GO" id="GO:0034599">
    <property type="term" value="P:cellular response to oxidative stress"/>
    <property type="evidence" value="ECO:0007669"/>
    <property type="project" value="TreeGrafter"/>
</dbReference>
<dbReference type="PANTHER" id="PTHR11592">
    <property type="entry name" value="GLUTATHIONE PEROXIDASE"/>
    <property type="match status" value="1"/>
</dbReference>
<dbReference type="InterPro" id="IPR029760">
    <property type="entry name" value="GPX_CS"/>
</dbReference>
<accession>M9SAA0</accession>
<dbReference type="PRINTS" id="PR01011">
    <property type="entry name" value="GLUTPROXDASE"/>
</dbReference>